<dbReference type="SUPFAM" id="SSF52833">
    <property type="entry name" value="Thioredoxin-like"/>
    <property type="match status" value="1"/>
</dbReference>
<evidence type="ECO:0000256" key="9">
    <source>
        <dbReference type="ARBA" id="ARBA00032787"/>
    </source>
</evidence>
<dbReference type="GO" id="GO:0046872">
    <property type="term" value="F:metal ion binding"/>
    <property type="evidence" value="ECO:0007669"/>
    <property type="project" value="UniProtKB-KW"/>
</dbReference>
<dbReference type="GO" id="GO:0010181">
    <property type="term" value="F:FMN binding"/>
    <property type="evidence" value="ECO:0007669"/>
    <property type="project" value="InterPro"/>
</dbReference>
<evidence type="ECO:0000256" key="2">
    <source>
        <dbReference type="ARBA" id="ARBA00007523"/>
    </source>
</evidence>
<reference evidence="11 12" key="1">
    <citation type="journal article" date="2018" name="Aquat. Microb. Ecol.">
        <title>Gammaproteobacterial methanotrophs dominate.</title>
        <authorList>
            <person name="Rissanen A.J."/>
            <person name="Saarenheimo J."/>
            <person name="Tiirola M."/>
            <person name="Peura S."/>
            <person name="Aalto S.L."/>
            <person name="Karvinen A."/>
            <person name="Nykanen H."/>
        </authorList>
    </citation>
    <scope>NUCLEOTIDE SEQUENCE [LARGE SCALE GENOMIC DNA]</scope>
    <source>
        <strain evidence="11">AMbin10</strain>
    </source>
</reference>
<dbReference type="InterPro" id="IPR037207">
    <property type="entry name" value="Nuop51_4Fe4S-bd_sf"/>
</dbReference>
<evidence type="ECO:0000313" key="12">
    <source>
        <dbReference type="Proteomes" id="UP000249396"/>
    </source>
</evidence>
<dbReference type="GO" id="GO:0008137">
    <property type="term" value="F:NADH dehydrogenase (ubiquinone) activity"/>
    <property type="evidence" value="ECO:0007669"/>
    <property type="project" value="InterPro"/>
</dbReference>
<evidence type="ECO:0000256" key="5">
    <source>
        <dbReference type="ARBA" id="ARBA00022723"/>
    </source>
</evidence>
<evidence type="ECO:0000259" key="10">
    <source>
        <dbReference type="SMART" id="SM00928"/>
    </source>
</evidence>
<keyword evidence="5" id="KW-0479">Metal-binding</keyword>
<gene>
    <name evidence="11" type="ORF">DM484_04405</name>
</gene>
<evidence type="ECO:0000256" key="8">
    <source>
        <dbReference type="ARBA" id="ARBA00031578"/>
    </source>
</evidence>
<dbReference type="Pfam" id="PF01512">
    <property type="entry name" value="Complex1_51K"/>
    <property type="match status" value="1"/>
</dbReference>
<evidence type="ECO:0000256" key="6">
    <source>
        <dbReference type="ARBA" id="ARBA00023004"/>
    </source>
</evidence>
<comment type="caution">
    <text evidence="11">The sequence shown here is derived from an EMBL/GenBank/DDBJ whole genome shotgun (WGS) entry which is preliminary data.</text>
</comment>
<evidence type="ECO:0000313" key="11">
    <source>
        <dbReference type="EMBL" id="PZN83416.1"/>
    </source>
</evidence>
<evidence type="ECO:0000256" key="4">
    <source>
        <dbReference type="ARBA" id="ARBA00022485"/>
    </source>
</evidence>
<dbReference type="EMBL" id="QJPH01000187">
    <property type="protein sequence ID" value="PZN83416.1"/>
    <property type="molecule type" value="Genomic_DNA"/>
</dbReference>
<protein>
    <recommendedName>
        <fullName evidence="3">NADH-quinone oxidoreductase subunit F</fullName>
    </recommendedName>
    <alternativeName>
        <fullName evidence="8">NADH dehydrogenase I subunit F</fullName>
    </alternativeName>
    <alternativeName>
        <fullName evidence="9">NDH-1 subunit F</fullName>
    </alternativeName>
</protein>
<keyword evidence="7" id="KW-0411">Iron-sulfur</keyword>
<dbReference type="GO" id="GO:0051539">
    <property type="term" value="F:4 iron, 4 sulfur cluster binding"/>
    <property type="evidence" value="ECO:0007669"/>
    <property type="project" value="UniProtKB-KW"/>
</dbReference>
<dbReference type="InterPro" id="IPR001949">
    <property type="entry name" value="NADH-UbQ_OxRdtase_51kDa_CS"/>
</dbReference>
<dbReference type="InterPro" id="IPR041921">
    <property type="entry name" value="NuoE_N"/>
</dbReference>
<keyword evidence="4" id="KW-0004">4Fe-4S</keyword>
<dbReference type="InterPro" id="IPR036249">
    <property type="entry name" value="Thioredoxin-like_sf"/>
</dbReference>
<dbReference type="PROSITE" id="PS00645">
    <property type="entry name" value="COMPLEX1_51K_2"/>
    <property type="match status" value="1"/>
</dbReference>
<dbReference type="SUPFAM" id="SSF142019">
    <property type="entry name" value="Nqo1 FMN-binding domain-like"/>
    <property type="match status" value="1"/>
</dbReference>
<dbReference type="PANTHER" id="PTHR43578:SF3">
    <property type="entry name" value="NADH-QUINONE OXIDOREDUCTASE SUBUNIT F"/>
    <property type="match status" value="1"/>
</dbReference>
<dbReference type="Gene3D" id="1.10.10.1590">
    <property type="entry name" value="NADH-quinone oxidoreductase subunit E"/>
    <property type="match status" value="1"/>
</dbReference>
<dbReference type="AlphaFoldDB" id="A0A2W4RLF8"/>
<dbReference type="PANTHER" id="PTHR43578">
    <property type="entry name" value="NADH-QUINONE OXIDOREDUCTASE SUBUNIT F"/>
    <property type="match status" value="1"/>
</dbReference>
<evidence type="ECO:0000256" key="7">
    <source>
        <dbReference type="ARBA" id="ARBA00023014"/>
    </source>
</evidence>
<organism evidence="11 12">
    <name type="scientific">Candidatus Methylumidiphilus alinenensis</name>
    <dbReference type="NCBI Taxonomy" id="2202197"/>
    <lineage>
        <taxon>Bacteria</taxon>
        <taxon>Pseudomonadati</taxon>
        <taxon>Pseudomonadota</taxon>
        <taxon>Gammaproteobacteria</taxon>
        <taxon>Methylococcales</taxon>
        <taxon>Candidatus Methylumidiphilus</taxon>
    </lineage>
</organism>
<keyword evidence="6" id="KW-0408">Iron</keyword>
<dbReference type="SMART" id="SM00928">
    <property type="entry name" value="NADH_4Fe-4S"/>
    <property type="match status" value="1"/>
</dbReference>
<dbReference type="Pfam" id="PF01257">
    <property type="entry name" value="2Fe-2S_thioredx"/>
    <property type="match status" value="1"/>
</dbReference>
<dbReference type="Proteomes" id="UP000249396">
    <property type="component" value="Unassembled WGS sequence"/>
</dbReference>
<dbReference type="Gene3D" id="3.10.20.600">
    <property type="match status" value="1"/>
</dbReference>
<dbReference type="Gene3D" id="1.20.1440.230">
    <property type="entry name" value="NADH-ubiquinone oxidoreductase 51kDa subunit, iron-sulphur binding domain"/>
    <property type="match status" value="1"/>
</dbReference>
<dbReference type="InterPro" id="IPR011538">
    <property type="entry name" value="Nuo51_FMN-bd"/>
</dbReference>
<dbReference type="Gene3D" id="3.40.30.10">
    <property type="entry name" value="Glutaredoxin"/>
    <property type="match status" value="1"/>
</dbReference>
<evidence type="ECO:0000256" key="3">
    <source>
        <dbReference type="ARBA" id="ARBA00019901"/>
    </source>
</evidence>
<dbReference type="Pfam" id="PF10589">
    <property type="entry name" value="NADH_4Fe-4S"/>
    <property type="match status" value="1"/>
</dbReference>
<comment type="cofactor">
    <cofactor evidence="1">
        <name>FMN</name>
        <dbReference type="ChEBI" id="CHEBI:58210"/>
    </cofactor>
</comment>
<name>A0A2W4RLF8_9GAMM</name>
<comment type="similarity">
    <text evidence="2">Belongs to the complex I 51 kDa subunit family.</text>
</comment>
<dbReference type="PROSITE" id="PS00644">
    <property type="entry name" value="COMPLEX1_51K_1"/>
    <property type="match status" value="1"/>
</dbReference>
<dbReference type="Gene3D" id="3.40.50.11540">
    <property type="entry name" value="NADH-ubiquinone oxidoreductase 51kDa subunit"/>
    <property type="match status" value="1"/>
</dbReference>
<proteinExistence type="inferred from homology"/>
<dbReference type="InterPro" id="IPR037225">
    <property type="entry name" value="Nuo51_FMN-bd_sf"/>
</dbReference>
<dbReference type="SUPFAM" id="SSF140490">
    <property type="entry name" value="Nqo1C-terminal domain-like"/>
    <property type="match status" value="1"/>
</dbReference>
<accession>A0A2W4RLF8</accession>
<feature type="domain" description="NADH-ubiquinone oxidoreductase 51kDa subunit iron-sulphur binding" evidence="10">
    <location>
        <begin position="487"/>
        <end position="532"/>
    </location>
</feature>
<dbReference type="SUPFAM" id="SSF142984">
    <property type="entry name" value="Nqo1 middle domain-like"/>
    <property type="match status" value="1"/>
</dbReference>
<sequence length="609" mass="67181">MTWSETEQDKILGFVRKHDSKPTQLLQILRDVQEEFHCVPTDARENIANELKIPRTQVQEVIEFYSLLSLEQQGRFHILLSDSITDQMMGSRKLMDYFSAKLGVEPGQTRADGRVSLGFTSCTGLCDQGPAGLVNGHWLSRLNGDRIDSIAELVERDVPVENWPEEFFKIEDNIQYPGLLLENPIEVGAALRQAVRNGFDEIFEEINRSGLRGRGGAGFETAWKWRYCAEGPEDLNGLPIAGQHERYVICNADEGEPGTFKDRILLNSHAHQVFEGMTVCAGVVGAKQGFLYLRGEYLHLRPQLEAVLADRRRKNLLGDSILGRQGFDFDIEIYMGAGAYVCGEESALIESLEGKRGIPRIRPPYPVVSGYLGKPTVVNNVETFACVAAIALYGGAWFATHGTEKSKGSKIISVSGNCERPGIYEYDFGVTIAEILLDCGAENTLAVQVGGPSGSIISGREYHRQLAFEDLATGGSFMVFDKSCDILDIVRNFTHFFAHESCGFCTPCRVGTTLLKNEVDKICEGHSAALDLVGMASLARFIKTTSHCGLGQSAANPVLSTLSHFPDAYKARLKDVSFEPGFDLDESLETARRMSARDDAMAHLEQEGI</sequence>
<dbReference type="InterPro" id="IPR019575">
    <property type="entry name" value="Nuop51_4Fe4S-bd"/>
</dbReference>
<evidence type="ECO:0000256" key="1">
    <source>
        <dbReference type="ARBA" id="ARBA00001917"/>
    </source>
</evidence>